<name>A0A1Q3E7E6_LENED</name>
<gene>
    <name evidence="1" type="ORF">LENED_004702</name>
</gene>
<dbReference type="AlphaFoldDB" id="A0A1Q3E7E6"/>
<evidence type="ECO:0000313" key="2">
    <source>
        <dbReference type="Proteomes" id="UP000188533"/>
    </source>
</evidence>
<reference evidence="1 2" key="1">
    <citation type="submission" date="2016-08" db="EMBL/GenBank/DDBJ databases">
        <authorList>
            <consortium name="Lentinula edodes genome sequencing consortium"/>
            <person name="Sakamoto Y."/>
            <person name="Nakade K."/>
            <person name="Sato S."/>
            <person name="Yoshida Y."/>
            <person name="Miyazaki K."/>
            <person name="Natsume S."/>
            <person name="Konno N."/>
        </authorList>
    </citation>
    <scope>NUCLEOTIDE SEQUENCE [LARGE SCALE GENOMIC DNA]</scope>
    <source>
        <strain evidence="1 2">NBRC 111202</strain>
    </source>
</reference>
<organism evidence="1 2">
    <name type="scientific">Lentinula edodes</name>
    <name type="common">Shiitake mushroom</name>
    <name type="synonym">Lentinus edodes</name>
    <dbReference type="NCBI Taxonomy" id="5353"/>
    <lineage>
        <taxon>Eukaryota</taxon>
        <taxon>Fungi</taxon>
        <taxon>Dikarya</taxon>
        <taxon>Basidiomycota</taxon>
        <taxon>Agaricomycotina</taxon>
        <taxon>Agaricomycetes</taxon>
        <taxon>Agaricomycetidae</taxon>
        <taxon>Agaricales</taxon>
        <taxon>Marasmiineae</taxon>
        <taxon>Omphalotaceae</taxon>
        <taxon>Lentinula</taxon>
    </lineage>
</organism>
<dbReference type="Proteomes" id="UP000188533">
    <property type="component" value="Unassembled WGS sequence"/>
</dbReference>
<proteinExistence type="predicted"/>
<accession>A0A1Q3E7E6</accession>
<sequence>MLYYSDSPKDLTARFTTIPEDIWMENFDLIPLFSDHFPGTRFAKFDLFVTIKWREALEKTPHTMKKLGMPGLHHW</sequence>
<evidence type="ECO:0000313" key="1">
    <source>
        <dbReference type="EMBL" id="GAW03014.1"/>
    </source>
</evidence>
<comment type="caution">
    <text evidence="1">The sequence shown here is derived from an EMBL/GenBank/DDBJ whole genome shotgun (WGS) entry which is preliminary data.</text>
</comment>
<dbReference type="EMBL" id="BDGU01000125">
    <property type="protein sequence ID" value="GAW03014.1"/>
    <property type="molecule type" value="Genomic_DNA"/>
</dbReference>
<protein>
    <submittedName>
        <fullName evidence="1">Uncharacterized protein</fullName>
    </submittedName>
</protein>
<reference evidence="1 2" key="2">
    <citation type="submission" date="2017-02" db="EMBL/GenBank/DDBJ databases">
        <title>A genome survey and senescence transcriptome analysis in Lentinula edodes.</title>
        <authorList>
            <person name="Sakamoto Y."/>
            <person name="Nakade K."/>
            <person name="Sato S."/>
            <person name="Yoshida Y."/>
            <person name="Miyazaki K."/>
            <person name="Natsume S."/>
            <person name="Konno N."/>
        </authorList>
    </citation>
    <scope>NUCLEOTIDE SEQUENCE [LARGE SCALE GENOMIC DNA]</scope>
    <source>
        <strain evidence="1 2">NBRC 111202</strain>
    </source>
</reference>
<keyword evidence="2" id="KW-1185">Reference proteome</keyword>